<dbReference type="GO" id="GO:0010181">
    <property type="term" value="F:FMN binding"/>
    <property type="evidence" value="ECO:0007669"/>
    <property type="project" value="InterPro"/>
</dbReference>
<evidence type="ECO:0000256" key="2">
    <source>
        <dbReference type="ARBA" id="ARBA00022630"/>
    </source>
</evidence>
<feature type="domain" description="Flavin reductase like" evidence="4">
    <location>
        <begin position="14"/>
        <end position="163"/>
    </location>
</feature>
<dbReference type="InterPro" id="IPR052174">
    <property type="entry name" value="Flavoredoxin"/>
</dbReference>
<reference evidence="5 6" key="1">
    <citation type="journal article" date="2016" name="Front. Microbiol.">
        <title>Genomic Resource of Rice Seed Associated Bacteria.</title>
        <authorList>
            <person name="Midha S."/>
            <person name="Bansal K."/>
            <person name="Sharma S."/>
            <person name="Kumar N."/>
            <person name="Patil P.P."/>
            <person name="Chaudhry V."/>
            <person name="Patil P.B."/>
        </authorList>
    </citation>
    <scope>NUCLEOTIDE SEQUENCE [LARGE SCALE GENOMIC DNA]</scope>
    <source>
        <strain evidence="5 6">RSA13</strain>
    </source>
</reference>
<protein>
    <recommendedName>
        <fullName evidence="4">Flavin reductase like domain-containing protein</fullName>
    </recommendedName>
</protein>
<dbReference type="RefSeq" id="WP_058702484.1">
    <property type="nucleotide sequence ID" value="NZ_CP099541.1"/>
</dbReference>
<comment type="caution">
    <text evidence="5">The sequence shown here is derived from an EMBL/GenBank/DDBJ whole genome shotgun (WGS) entry which is preliminary data.</text>
</comment>
<sequence>MSHFRPVALEHASRLLNHGPTVLITSRDSQSKRRNIMAAAWSVPVEFTPARMAIVVDKSTLSREIIEASGAFGICVPAAGFVDMAYAVGSTSGRDQDKFADFAIQAHESPHYGVPLLEESCVAWMECRLLPETEAQQAYDTLFGEVITAAADSRVFYDGRWHFEAVDPALHTLHHLGGGQFVTVANTLTAKSTR</sequence>
<gene>
    <name evidence="5" type="ORF">RSA13_13360</name>
</gene>
<keyword evidence="2" id="KW-0285">Flavoprotein</keyword>
<dbReference type="InterPro" id="IPR002563">
    <property type="entry name" value="Flavin_Rdtase-like_dom"/>
</dbReference>
<dbReference type="InterPro" id="IPR012349">
    <property type="entry name" value="Split_barrel_FMN-bd"/>
</dbReference>
<dbReference type="Gene3D" id="2.30.110.10">
    <property type="entry name" value="Electron Transport, Fmn-binding Protein, Chain A"/>
    <property type="match status" value="1"/>
</dbReference>
<dbReference type="AlphaFoldDB" id="A0AB34VFZ8"/>
<dbReference type="PANTHER" id="PTHR43567:SF1">
    <property type="entry name" value="FLAVOREDOXIN"/>
    <property type="match status" value="1"/>
</dbReference>
<dbReference type="Pfam" id="PF01613">
    <property type="entry name" value="Flavin_Reduct"/>
    <property type="match status" value="1"/>
</dbReference>
<organism evidence="5 6">
    <name type="scientific">Pantoea stewartii</name>
    <dbReference type="NCBI Taxonomy" id="66269"/>
    <lineage>
        <taxon>Bacteria</taxon>
        <taxon>Pseudomonadati</taxon>
        <taxon>Pseudomonadota</taxon>
        <taxon>Gammaproteobacteria</taxon>
        <taxon>Enterobacterales</taxon>
        <taxon>Erwiniaceae</taxon>
        <taxon>Pantoea</taxon>
    </lineage>
</organism>
<comment type="similarity">
    <text evidence="3">Belongs to the flavoredoxin family.</text>
</comment>
<dbReference type="SMART" id="SM00903">
    <property type="entry name" value="Flavin_Reduct"/>
    <property type="match status" value="1"/>
</dbReference>
<accession>A0AB34VFZ8</accession>
<dbReference type="GO" id="GO:0016646">
    <property type="term" value="F:oxidoreductase activity, acting on the CH-NH group of donors, NAD or NADP as acceptor"/>
    <property type="evidence" value="ECO:0007669"/>
    <property type="project" value="UniProtKB-ARBA"/>
</dbReference>
<name>A0AB34VFZ8_9GAMM</name>
<comment type="cofactor">
    <cofactor evidence="1">
        <name>FMN</name>
        <dbReference type="ChEBI" id="CHEBI:58210"/>
    </cofactor>
</comment>
<evidence type="ECO:0000256" key="3">
    <source>
        <dbReference type="ARBA" id="ARBA00038054"/>
    </source>
</evidence>
<dbReference type="Proteomes" id="UP000072520">
    <property type="component" value="Unassembled WGS sequence"/>
</dbReference>
<dbReference type="PANTHER" id="PTHR43567">
    <property type="entry name" value="FLAVOREDOXIN-RELATED-RELATED"/>
    <property type="match status" value="1"/>
</dbReference>
<evidence type="ECO:0000259" key="4">
    <source>
        <dbReference type="SMART" id="SM00903"/>
    </source>
</evidence>
<evidence type="ECO:0000313" key="6">
    <source>
        <dbReference type="Proteomes" id="UP000072520"/>
    </source>
</evidence>
<evidence type="ECO:0000313" key="5">
    <source>
        <dbReference type="EMBL" id="KTS96614.1"/>
    </source>
</evidence>
<dbReference type="EMBL" id="LDSI01000018">
    <property type="protein sequence ID" value="KTS96614.1"/>
    <property type="molecule type" value="Genomic_DNA"/>
</dbReference>
<dbReference type="SUPFAM" id="SSF50475">
    <property type="entry name" value="FMN-binding split barrel"/>
    <property type="match status" value="1"/>
</dbReference>
<evidence type="ECO:0000256" key="1">
    <source>
        <dbReference type="ARBA" id="ARBA00001917"/>
    </source>
</evidence>
<proteinExistence type="inferred from homology"/>